<dbReference type="GO" id="GO:0000932">
    <property type="term" value="C:P-body"/>
    <property type="evidence" value="ECO:0007669"/>
    <property type="project" value="TreeGrafter"/>
</dbReference>
<sequence length="91" mass="9916">KLVAPVQGIRIQNESEASSSLISAVIPEGKNHLPFQQNTPKQGLSEAERKLAVLTQQFEDDMEQIMTADYFGQCMTCGNKVTGANEACQAM</sequence>
<protein>
    <submittedName>
        <fullName evidence="1">Uncharacterized protein</fullName>
    </submittedName>
</protein>
<dbReference type="GO" id="GO:0005912">
    <property type="term" value="C:adherens junction"/>
    <property type="evidence" value="ECO:0007669"/>
    <property type="project" value="TreeGrafter"/>
</dbReference>
<dbReference type="GO" id="GO:0001666">
    <property type="term" value="P:response to hypoxia"/>
    <property type="evidence" value="ECO:0007669"/>
    <property type="project" value="TreeGrafter"/>
</dbReference>
<feature type="non-terminal residue" evidence="1">
    <location>
        <position position="91"/>
    </location>
</feature>
<dbReference type="PANTHER" id="PTHR24219:SF4">
    <property type="entry name" value="LIM DOMAIN-CONTAINING PROTEIN JUB"/>
    <property type="match status" value="1"/>
</dbReference>
<gene>
    <name evidence="1" type="primary">ORF68724</name>
</gene>
<proteinExistence type="predicted"/>
<dbReference type="InterPro" id="IPR047172">
    <property type="entry name" value="Ajuba-like"/>
</dbReference>
<name>A0A0B6ZMX2_9EUPU</name>
<reference evidence="1" key="1">
    <citation type="submission" date="2014-12" db="EMBL/GenBank/DDBJ databases">
        <title>Insight into the proteome of Arion vulgaris.</title>
        <authorList>
            <person name="Aradska J."/>
            <person name="Bulat T."/>
            <person name="Smidak R."/>
            <person name="Sarate P."/>
            <person name="Gangsoo J."/>
            <person name="Sialana F."/>
            <person name="Bilban M."/>
            <person name="Lubec G."/>
        </authorList>
    </citation>
    <scope>NUCLEOTIDE SEQUENCE</scope>
    <source>
        <tissue evidence="1">Skin</tissue>
    </source>
</reference>
<dbReference type="EMBL" id="HACG01022190">
    <property type="protein sequence ID" value="CEK69055.1"/>
    <property type="molecule type" value="Transcribed_RNA"/>
</dbReference>
<dbReference type="GO" id="GO:0005634">
    <property type="term" value="C:nucleus"/>
    <property type="evidence" value="ECO:0007669"/>
    <property type="project" value="TreeGrafter"/>
</dbReference>
<dbReference type="AlphaFoldDB" id="A0A0B6ZMX2"/>
<dbReference type="PANTHER" id="PTHR24219">
    <property type="entry name" value="LIM DOMAIN-CONTAINING PROTEIN JUB"/>
    <property type="match status" value="1"/>
</dbReference>
<evidence type="ECO:0000313" key="1">
    <source>
        <dbReference type="EMBL" id="CEK69055.1"/>
    </source>
</evidence>
<feature type="non-terminal residue" evidence="1">
    <location>
        <position position="1"/>
    </location>
</feature>
<dbReference type="GO" id="GO:0005667">
    <property type="term" value="C:transcription regulator complex"/>
    <property type="evidence" value="ECO:0007669"/>
    <property type="project" value="TreeGrafter"/>
</dbReference>
<dbReference type="GO" id="GO:0007010">
    <property type="term" value="P:cytoskeleton organization"/>
    <property type="evidence" value="ECO:0007669"/>
    <property type="project" value="TreeGrafter"/>
</dbReference>
<dbReference type="GO" id="GO:0035331">
    <property type="term" value="P:negative regulation of hippo signaling"/>
    <property type="evidence" value="ECO:0007669"/>
    <property type="project" value="TreeGrafter"/>
</dbReference>
<organism evidence="1">
    <name type="scientific">Arion vulgaris</name>
    <dbReference type="NCBI Taxonomy" id="1028688"/>
    <lineage>
        <taxon>Eukaryota</taxon>
        <taxon>Metazoa</taxon>
        <taxon>Spiralia</taxon>
        <taxon>Lophotrochozoa</taxon>
        <taxon>Mollusca</taxon>
        <taxon>Gastropoda</taxon>
        <taxon>Heterobranchia</taxon>
        <taxon>Euthyneura</taxon>
        <taxon>Panpulmonata</taxon>
        <taxon>Eupulmonata</taxon>
        <taxon>Stylommatophora</taxon>
        <taxon>Helicina</taxon>
        <taxon>Arionoidea</taxon>
        <taxon>Arionidae</taxon>
        <taxon>Arion</taxon>
    </lineage>
</organism>
<dbReference type="GO" id="GO:0003714">
    <property type="term" value="F:transcription corepressor activity"/>
    <property type="evidence" value="ECO:0007669"/>
    <property type="project" value="TreeGrafter"/>
</dbReference>
<accession>A0A0B6ZMX2</accession>